<organism evidence="2 3">
    <name type="scientific">Phreatobacter aquaticus</name>
    <dbReference type="NCBI Taxonomy" id="2570229"/>
    <lineage>
        <taxon>Bacteria</taxon>
        <taxon>Pseudomonadati</taxon>
        <taxon>Pseudomonadota</taxon>
        <taxon>Alphaproteobacteria</taxon>
        <taxon>Hyphomicrobiales</taxon>
        <taxon>Phreatobacteraceae</taxon>
        <taxon>Phreatobacter</taxon>
    </lineage>
</organism>
<protein>
    <submittedName>
        <fullName evidence="2">Uncharacterized protein</fullName>
    </submittedName>
</protein>
<keyword evidence="1" id="KW-1133">Transmembrane helix</keyword>
<reference evidence="2 3" key="1">
    <citation type="submission" date="2019-04" db="EMBL/GenBank/DDBJ databases">
        <title>Phreatobacter aquaticus sp. nov.</title>
        <authorList>
            <person name="Choi A."/>
            <person name="Baek K."/>
        </authorList>
    </citation>
    <scope>NUCLEOTIDE SEQUENCE [LARGE SCALE GENOMIC DNA]</scope>
    <source>
        <strain evidence="2 3">NMCR1094</strain>
    </source>
</reference>
<dbReference type="EMBL" id="CP039865">
    <property type="protein sequence ID" value="QCK85302.1"/>
    <property type="molecule type" value="Genomic_DNA"/>
</dbReference>
<gene>
    <name evidence="2" type="ORF">E8L99_05680</name>
</gene>
<dbReference type="KEGG" id="paqt:E8L99_05680"/>
<keyword evidence="3" id="KW-1185">Reference proteome</keyword>
<sequence length="63" mass="6518">MPDRSRNIVVPTGIRSGRLGQEAGGALLAEVPVADIHGTVRLVALTLCAGLVTAAIVVWRSLV</sequence>
<evidence type="ECO:0000313" key="2">
    <source>
        <dbReference type="EMBL" id="QCK85302.1"/>
    </source>
</evidence>
<evidence type="ECO:0000256" key="1">
    <source>
        <dbReference type="SAM" id="Phobius"/>
    </source>
</evidence>
<proteinExistence type="predicted"/>
<accession>A0A4D7QM47</accession>
<dbReference type="RefSeq" id="WP_137098636.1">
    <property type="nucleotide sequence ID" value="NZ_CP039865.1"/>
</dbReference>
<keyword evidence="1" id="KW-0812">Transmembrane</keyword>
<evidence type="ECO:0000313" key="3">
    <source>
        <dbReference type="Proteomes" id="UP000298588"/>
    </source>
</evidence>
<name>A0A4D7QM47_9HYPH</name>
<dbReference type="Proteomes" id="UP000298588">
    <property type="component" value="Chromosome"/>
</dbReference>
<keyword evidence="1" id="KW-0472">Membrane</keyword>
<feature type="transmembrane region" description="Helical" evidence="1">
    <location>
        <begin position="42"/>
        <end position="62"/>
    </location>
</feature>
<dbReference type="AlphaFoldDB" id="A0A4D7QM47"/>